<dbReference type="InterPro" id="IPR018076">
    <property type="entry name" value="T2SS_GspF_dom"/>
</dbReference>
<evidence type="ECO:0000259" key="7">
    <source>
        <dbReference type="Pfam" id="PF00482"/>
    </source>
</evidence>
<name>A0A917WTF8_9BACI</name>
<dbReference type="PANTHER" id="PTHR35007:SF2">
    <property type="entry name" value="PILUS ASSEMBLE PROTEIN"/>
    <property type="match status" value="1"/>
</dbReference>
<evidence type="ECO:0000256" key="1">
    <source>
        <dbReference type="ARBA" id="ARBA00004651"/>
    </source>
</evidence>
<evidence type="ECO:0000313" key="9">
    <source>
        <dbReference type="Proteomes" id="UP000618460"/>
    </source>
</evidence>
<dbReference type="EMBL" id="BMLG01000006">
    <property type="protein sequence ID" value="GGM30561.1"/>
    <property type="molecule type" value="Genomic_DNA"/>
</dbReference>
<evidence type="ECO:0000256" key="2">
    <source>
        <dbReference type="ARBA" id="ARBA00022475"/>
    </source>
</evidence>
<keyword evidence="3 6" id="KW-0812">Transmembrane</keyword>
<feature type="domain" description="Type II secretion system protein GspF" evidence="7">
    <location>
        <begin position="168"/>
        <end position="294"/>
    </location>
</feature>
<dbReference type="Proteomes" id="UP000618460">
    <property type="component" value="Unassembled WGS sequence"/>
</dbReference>
<accession>A0A917WTF8</accession>
<sequence length="306" mass="34587">MLIVTYTLTVMLLIIGSIAWRKEKKQQIKSRISSAFQTDLQNEVVKPTDEIKRLSFSNRILQPIMKQLKQTFNQNISSEKREKLEMKLLQAGTPLGLTPVEYRIVQLAIIVLLPLIFGLYGLLLQMSGGAILFFVLFGSLIGGYLPRFYLNQKTAKRNKLALRELPDFLDLLTVSMEAGLGFDAALSKVVAKNDGVLSKEFQRCLEEMRLGKTRRESLSGVRKRLLIDDIHSLIGSILQAEQLGIGMVQMLNVQSLEIRGKRKQRAEEQSMKAPIKMLFPLVLFIFPCIFIVILGPVVINLVETLL</sequence>
<evidence type="ECO:0000256" key="3">
    <source>
        <dbReference type="ARBA" id="ARBA00022692"/>
    </source>
</evidence>
<feature type="transmembrane region" description="Helical" evidence="6">
    <location>
        <begin position="6"/>
        <end position="21"/>
    </location>
</feature>
<evidence type="ECO:0000256" key="4">
    <source>
        <dbReference type="ARBA" id="ARBA00022989"/>
    </source>
</evidence>
<dbReference type="RefSeq" id="WP_117154084.1">
    <property type="nucleotide sequence ID" value="NZ_BMLG01000006.1"/>
</dbReference>
<feature type="transmembrane region" description="Helical" evidence="6">
    <location>
        <begin position="104"/>
        <end position="123"/>
    </location>
</feature>
<evidence type="ECO:0000256" key="5">
    <source>
        <dbReference type="ARBA" id="ARBA00023136"/>
    </source>
</evidence>
<protein>
    <submittedName>
        <fullName evidence="8">Type II secretion system protein</fullName>
    </submittedName>
</protein>
<reference evidence="8" key="2">
    <citation type="submission" date="2020-09" db="EMBL/GenBank/DDBJ databases">
        <authorList>
            <person name="Sun Q."/>
            <person name="Zhou Y."/>
        </authorList>
    </citation>
    <scope>NUCLEOTIDE SEQUENCE</scope>
    <source>
        <strain evidence="8">CGMCC 1.6333</strain>
    </source>
</reference>
<dbReference type="AlphaFoldDB" id="A0A917WTF8"/>
<gene>
    <name evidence="8" type="ORF">GCM10011351_15890</name>
</gene>
<organism evidence="8 9">
    <name type="scientific">Paraliobacillus quinghaiensis</name>
    <dbReference type="NCBI Taxonomy" id="470815"/>
    <lineage>
        <taxon>Bacteria</taxon>
        <taxon>Bacillati</taxon>
        <taxon>Bacillota</taxon>
        <taxon>Bacilli</taxon>
        <taxon>Bacillales</taxon>
        <taxon>Bacillaceae</taxon>
        <taxon>Paraliobacillus</taxon>
    </lineage>
</organism>
<feature type="transmembrane region" description="Helical" evidence="6">
    <location>
        <begin position="278"/>
        <end position="299"/>
    </location>
</feature>
<dbReference type="Pfam" id="PF00482">
    <property type="entry name" value="T2SSF"/>
    <property type="match status" value="1"/>
</dbReference>
<dbReference type="PANTHER" id="PTHR35007">
    <property type="entry name" value="INTEGRAL MEMBRANE PROTEIN-RELATED"/>
    <property type="match status" value="1"/>
</dbReference>
<feature type="transmembrane region" description="Helical" evidence="6">
    <location>
        <begin position="129"/>
        <end position="150"/>
    </location>
</feature>
<evidence type="ECO:0000256" key="6">
    <source>
        <dbReference type="SAM" id="Phobius"/>
    </source>
</evidence>
<dbReference type="OrthoDB" id="9810662at2"/>
<comment type="caution">
    <text evidence="8">The sequence shown here is derived from an EMBL/GenBank/DDBJ whole genome shotgun (WGS) entry which is preliminary data.</text>
</comment>
<keyword evidence="2" id="KW-1003">Cell membrane</keyword>
<keyword evidence="4 6" id="KW-1133">Transmembrane helix</keyword>
<comment type="subcellular location">
    <subcellularLocation>
        <location evidence="1">Cell membrane</location>
        <topology evidence="1">Multi-pass membrane protein</topology>
    </subcellularLocation>
</comment>
<keyword evidence="5 6" id="KW-0472">Membrane</keyword>
<proteinExistence type="predicted"/>
<evidence type="ECO:0000313" key="8">
    <source>
        <dbReference type="EMBL" id="GGM30561.1"/>
    </source>
</evidence>
<keyword evidence="9" id="KW-1185">Reference proteome</keyword>
<reference evidence="8" key="1">
    <citation type="journal article" date="2014" name="Int. J. Syst. Evol. Microbiol.">
        <title>Complete genome sequence of Corynebacterium casei LMG S-19264T (=DSM 44701T), isolated from a smear-ripened cheese.</title>
        <authorList>
            <consortium name="US DOE Joint Genome Institute (JGI-PGF)"/>
            <person name="Walter F."/>
            <person name="Albersmeier A."/>
            <person name="Kalinowski J."/>
            <person name="Ruckert C."/>
        </authorList>
    </citation>
    <scope>NUCLEOTIDE SEQUENCE</scope>
    <source>
        <strain evidence="8">CGMCC 1.6333</strain>
    </source>
</reference>
<dbReference type="GO" id="GO:0005886">
    <property type="term" value="C:plasma membrane"/>
    <property type="evidence" value="ECO:0007669"/>
    <property type="project" value="UniProtKB-SubCell"/>
</dbReference>